<feature type="transmembrane region" description="Helical" evidence="8">
    <location>
        <begin position="230"/>
        <end position="255"/>
    </location>
</feature>
<evidence type="ECO:0000313" key="10">
    <source>
        <dbReference type="EMBL" id="MFA9193262.1"/>
    </source>
</evidence>
<feature type="transmembrane region" description="Helical" evidence="8">
    <location>
        <begin position="180"/>
        <end position="204"/>
    </location>
</feature>
<dbReference type="RefSeq" id="WP_373390341.1">
    <property type="nucleotide sequence ID" value="NZ_JBCFQK010000002.1"/>
</dbReference>
<sequence length="461" mass="51977">MQNKISFKEKVGYGLGDAASSIFWKIFSVYLMFFYTDVYGLAPAVVGTMFLITRVWDSFFDIIVGIIADRTKTRWGKFRPYLLWVAVPFGIIGVLTFYTPDFDEKGKVIYAYITYSLMMMIYSLINVPYASLLGVLSSDRKERNILSSYRMFFAFGGSLFALWLIEPLVNHFGGSLKSELGWLGMMIFFGVITTICFWLSFLLTNERIKPIEQKVNLKEDLKDLWKNKPLWILLGAGIGTLIFNSIRDGSAVYYFKYFIGGNESYTFTLFSEHFVMTPTTLYLVLGQAANLIGVVIATPIANKIGKKNTFMIATFIIAILSVLFYFFEKNDVLLIMIFQVVISICAGCIFPLIWSMYADSADYSEWKTGRRATGLIFSASSMSQKIGWTIGGAGTGWLLGYYGFKANVAQSLLAQNGILLMMSILPAIAAIIALLCILFYPLDEKRLQIIEDQLASRRLAS</sequence>
<comment type="caution">
    <text evidence="10">The sequence shown here is derived from an EMBL/GenBank/DDBJ whole genome shotgun (WGS) entry which is preliminary data.</text>
</comment>
<dbReference type="PANTHER" id="PTHR11328:SF24">
    <property type="entry name" value="MAJOR FACILITATOR SUPERFAMILY (MFS) PROFILE DOMAIN-CONTAINING PROTEIN"/>
    <property type="match status" value="1"/>
</dbReference>
<keyword evidence="11" id="KW-1185">Reference proteome</keyword>
<dbReference type="Pfam" id="PF13347">
    <property type="entry name" value="MFS_2"/>
    <property type="match status" value="1"/>
</dbReference>
<dbReference type="InterPro" id="IPR020846">
    <property type="entry name" value="MFS_dom"/>
</dbReference>
<dbReference type="InterPro" id="IPR039672">
    <property type="entry name" value="MFS_2"/>
</dbReference>
<accession>A0ABV4TK39</accession>
<evidence type="ECO:0000256" key="7">
    <source>
        <dbReference type="ARBA" id="ARBA00023136"/>
    </source>
</evidence>
<keyword evidence="4" id="KW-1003">Cell membrane</keyword>
<dbReference type="Gene3D" id="1.20.1250.20">
    <property type="entry name" value="MFS general substrate transporter like domains"/>
    <property type="match status" value="1"/>
</dbReference>
<evidence type="ECO:0000256" key="2">
    <source>
        <dbReference type="ARBA" id="ARBA00009617"/>
    </source>
</evidence>
<feature type="transmembrane region" description="Helical" evidence="8">
    <location>
        <begin position="275"/>
        <end position="297"/>
    </location>
</feature>
<dbReference type="SUPFAM" id="SSF103473">
    <property type="entry name" value="MFS general substrate transporter"/>
    <property type="match status" value="1"/>
</dbReference>
<dbReference type="EMBL" id="JBCFQK010000002">
    <property type="protein sequence ID" value="MFA9193262.1"/>
    <property type="molecule type" value="Genomic_DNA"/>
</dbReference>
<evidence type="ECO:0000313" key="11">
    <source>
        <dbReference type="Proteomes" id="UP001574170"/>
    </source>
</evidence>
<keyword evidence="7 8" id="KW-0472">Membrane</keyword>
<feature type="transmembrane region" description="Helical" evidence="8">
    <location>
        <begin position="309"/>
        <end position="327"/>
    </location>
</feature>
<protein>
    <submittedName>
        <fullName evidence="10">MFS transporter</fullName>
    </submittedName>
</protein>
<keyword evidence="6 8" id="KW-1133">Transmembrane helix</keyword>
<proteinExistence type="inferred from homology"/>
<keyword evidence="5 8" id="KW-0812">Transmembrane</keyword>
<evidence type="ECO:0000256" key="4">
    <source>
        <dbReference type="ARBA" id="ARBA00022475"/>
    </source>
</evidence>
<dbReference type="InterPro" id="IPR001927">
    <property type="entry name" value="Na/Gal_symport"/>
</dbReference>
<comment type="similarity">
    <text evidence="2">Belongs to the sodium:galactoside symporter (TC 2.A.2) family.</text>
</comment>
<dbReference type="PROSITE" id="PS50850">
    <property type="entry name" value="MFS"/>
    <property type="match status" value="1"/>
</dbReference>
<evidence type="ECO:0000256" key="6">
    <source>
        <dbReference type="ARBA" id="ARBA00022989"/>
    </source>
</evidence>
<dbReference type="InterPro" id="IPR036259">
    <property type="entry name" value="MFS_trans_sf"/>
</dbReference>
<feature type="domain" description="Major facilitator superfamily (MFS) profile" evidence="9">
    <location>
        <begin position="1"/>
        <end position="445"/>
    </location>
</feature>
<feature type="transmembrane region" description="Helical" evidence="8">
    <location>
        <begin position="12"/>
        <end position="35"/>
    </location>
</feature>
<evidence type="ECO:0000259" key="9">
    <source>
        <dbReference type="PROSITE" id="PS50850"/>
    </source>
</evidence>
<keyword evidence="3" id="KW-0813">Transport</keyword>
<feature type="transmembrane region" description="Helical" evidence="8">
    <location>
        <begin position="41"/>
        <end position="68"/>
    </location>
</feature>
<reference evidence="10 11" key="1">
    <citation type="submission" date="2024-04" db="EMBL/GenBank/DDBJ databases">
        <title>New Clade of Flavobacterium.</title>
        <authorList>
            <person name="Matos L."/>
            <person name="Proenca D.N."/>
            <person name="Fransisco R.M."/>
            <person name="Chung A.P."/>
            <person name="Maccario L."/>
            <person name="Sorensen S.J."/>
            <person name="Morais P.V."/>
        </authorList>
    </citation>
    <scope>NUCLEOTIDE SEQUENCE [LARGE SCALE GENOMIC DNA]</scope>
    <source>
        <strain evidence="10 11">FBOR7N2.3</strain>
    </source>
</reference>
<feature type="transmembrane region" description="Helical" evidence="8">
    <location>
        <begin position="148"/>
        <end position="165"/>
    </location>
</feature>
<comment type="subcellular location">
    <subcellularLocation>
        <location evidence="1">Cell membrane</location>
        <topology evidence="1">Multi-pass membrane protein</topology>
    </subcellularLocation>
</comment>
<evidence type="ECO:0000256" key="8">
    <source>
        <dbReference type="SAM" id="Phobius"/>
    </source>
</evidence>
<organism evidence="10 11">
    <name type="scientific">Flavobacterium magnesitis</name>
    <dbReference type="NCBI Taxonomy" id="3138077"/>
    <lineage>
        <taxon>Bacteria</taxon>
        <taxon>Pseudomonadati</taxon>
        <taxon>Bacteroidota</taxon>
        <taxon>Flavobacteriia</taxon>
        <taxon>Flavobacteriales</taxon>
        <taxon>Flavobacteriaceae</taxon>
        <taxon>Flavobacterium</taxon>
    </lineage>
</organism>
<feature type="transmembrane region" description="Helical" evidence="8">
    <location>
        <begin position="110"/>
        <end position="136"/>
    </location>
</feature>
<dbReference type="PROSITE" id="PS00872">
    <property type="entry name" value="NA_GALACTOSIDE_SYMP"/>
    <property type="match status" value="1"/>
</dbReference>
<dbReference type="PANTHER" id="PTHR11328">
    <property type="entry name" value="MAJOR FACILITATOR SUPERFAMILY DOMAIN-CONTAINING PROTEIN"/>
    <property type="match status" value="1"/>
</dbReference>
<feature type="transmembrane region" description="Helical" evidence="8">
    <location>
        <begin position="386"/>
        <end position="404"/>
    </location>
</feature>
<feature type="transmembrane region" description="Helical" evidence="8">
    <location>
        <begin position="80"/>
        <end position="98"/>
    </location>
</feature>
<dbReference type="CDD" id="cd17332">
    <property type="entry name" value="MFS_MelB_like"/>
    <property type="match status" value="1"/>
</dbReference>
<gene>
    <name evidence="10" type="ORF">AAGV33_02510</name>
</gene>
<dbReference type="NCBIfam" id="TIGR00792">
    <property type="entry name" value="gph"/>
    <property type="match status" value="1"/>
</dbReference>
<feature type="transmembrane region" description="Helical" evidence="8">
    <location>
        <begin position="333"/>
        <end position="357"/>
    </location>
</feature>
<evidence type="ECO:0000256" key="1">
    <source>
        <dbReference type="ARBA" id="ARBA00004651"/>
    </source>
</evidence>
<evidence type="ECO:0000256" key="3">
    <source>
        <dbReference type="ARBA" id="ARBA00022448"/>
    </source>
</evidence>
<dbReference type="Proteomes" id="UP001574170">
    <property type="component" value="Unassembled WGS sequence"/>
</dbReference>
<evidence type="ECO:0000256" key="5">
    <source>
        <dbReference type="ARBA" id="ARBA00022692"/>
    </source>
</evidence>
<feature type="transmembrane region" description="Helical" evidence="8">
    <location>
        <begin position="416"/>
        <end position="440"/>
    </location>
</feature>
<dbReference type="InterPro" id="IPR018043">
    <property type="entry name" value="Na/Gal_symport_CS"/>
</dbReference>
<name>A0ABV4TK39_9FLAO</name>